<sequence length="191" mass="21290">MGGQQVTPSDDWHQHLFVWSADSLKTPARVDDDPKHPLPPLPFPSSAVSFPTQPSASSIVFDLPTSQALTLSNRPRTMQYPVSTALTIPTARNTYMYGSYPQSHPYGYSQGYPQTMPVYVQPQQQVMYSMPSAYPVQSYGYGGMGGMGGMQMGGGYMPGTSVVVQDPYGYSSRRRHRRHRRHSYGGYPTYY</sequence>
<dbReference type="EMBL" id="WIUZ02000001">
    <property type="protein sequence ID" value="KAF9792686.1"/>
    <property type="molecule type" value="Genomic_DNA"/>
</dbReference>
<gene>
    <name evidence="2" type="ORF">BJ322DRAFT_1030827</name>
</gene>
<keyword evidence="3" id="KW-1185">Reference proteome</keyword>
<proteinExistence type="predicted"/>
<reference evidence="2" key="2">
    <citation type="submission" date="2020-11" db="EMBL/GenBank/DDBJ databases">
        <authorList>
            <consortium name="DOE Joint Genome Institute"/>
            <person name="Kuo A."/>
            <person name="Miyauchi S."/>
            <person name="Kiss E."/>
            <person name="Drula E."/>
            <person name="Kohler A."/>
            <person name="Sanchez-Garcia M."/>
            <person name="Andreopoulos B."/>
            <person name="Barry K.W."/>
            <person name="Bonito G."/>
            <person name="Buee M."/>
            <person name="Carver A."/>
            <person name="Chen C."/>
            <person name="Cichocki N."/>
            <person name="Clum A."/>
            <person name="Culley D."/>
            <person name="Crous P.W."/>
            <person name="Fauchery L."/>
            <person name="Girlanda M."/>
            <person name="Hayes R."/>
            <person name="Keri Z."/>
            <person name="Labutti K."/>
            <person name="Lipzen A."/>
            <person name="Lombard V."/>
            <person name="Magnuson J."/>
            <person name="Maillard F."/>
            <person name="Morin E."/>
            <person name="Murat C."/>
            <person name="Nolan M."/>
            <person name="Ohm R."/>
            <person name="Pangilinan J."/>
            <person name="Pereira M."/>
            <person name="Perotto S."/>
            <person name="Peter M."/>
            <person name="Riley R."/>
            <person name="Sitrit Y."/>
            <person name="Stielow B."/>
            <person name="Szollosi G."/>
            <person name="Zifcakova L."/>
            <person name="Stursova M."/>
            <person name="Spatafora J.W."/>
            <person name="Tedersoo L."/>
            <person name="Vaario L.-M."/>
            <person name="Yamada A."/>
            <person name="Yan M."/>
            <person name="Wang P."/>
            <person name="Xu J."/>
            <person name="Bruns T."/>
            <person name="Baldrian P."/>
            <person name="Vilgalys R."/>
            <person name="Henrissat B."/>
            <person name="Grigoriev I.V."/>
            <person name="Hibbett D."/>
            <person name="Nagy L.G."/>
            <person name="Martin F.M."/>
        </authorList>
    </citation>
    <scope>NUCLEOTIDE SEQUENCE</scope>
    <source>
        <strain evidence="2">UH-Tt-Lm1</strain>
    </source>
</reference>
<organism evidence="2 3">
    <name type="scientific">Thelephora terrestris</name>
    <dbReference type="NCBI Taxonomy" id="56493"/>
    <lineage>
        <taxon>Eukaryota</taxon>
        <taxon>Fungi</taxon>
        <taxon>Dikarya</taxon>
        <taxon>Basidiomycota</taxon>
        <taxon>Agaricomycotina</taxon>
        <taxon>Agaricomycetes</taxon>
        <taxon>Thelephorales</taxon>
        <taxon>Thelephoraceae</taxon>
        <taxon>Thelephora</taxon>
    </lineage>
</organism>
<dbReference type="AlphaFoldDB" id="A0A9P6HV42"/>
<protein>
    <submittedName>
        <fullName evidence="2">Uncharacterized protein</fullName>
    </submittedName>
</protein>
<feature type="region of interest" description="Disordered" evidence="1">
    <location>
        <begin position="170"/>
        <end position="191"/>
    </location>
</feature>
<accession>A0A9P6HV42</accession>
<evidence type="ECO:0000313" key="3">
    <source>
        <dbReference type="Proteomes" id="UP000736335"/>
    </source>
</evidence>
<feature type="compositionally biased region" description="Basic residues" evidence="1">
    <location>
        <begin position="172"/>
        <end position="183"/>
    </location>
</feature>
<reference evidence="2" key="1">
    <citation type="journal article" date="2020" name="Nat. Commun.">
        <title>Large-scale genome sequencing of mycorrhizal fungi provides insights into the early evolution of symbiotic traits.</title>
        <authorList>
            <person name="Miyauchi S."/>
            <person name="Kiss E."/>
            <person name="Kuo A."/>
            <person name="Drula E."/>
            <person name="Kohler A."/>
            <person name="Sanchez-Garcia M."/>
            <person name="Morin E."/>
            <person name="Andreopoulos B."/>
            <person name="Barry K.W."/>
            <person name="Bonito G."/>
            <person name="Buee M."/>
            <person name="Carver A."/>
            <person name="Chen C."/>
            <person name="Cichocki N."/>
            <person name="Clum A."/>
            <person name="Culley D."/>
            <person name="Crous P.W."/>
            <person name="Fauchery L."/>
            <person name="Girlanda M."/>
            <person name="Hayes R.D."/>
            <person name="Keri Z."/>
            <person name="LaButti K."/>
            <person name="Lipzen A."/>
            <person name="Lombard V."/>
            <person name="Magnuson J."/>
            <person name="Maillard F."/>
            <person name="Murat C."/>
            <person name="Nolan M."/>
            <person name="Ohm R.A."/>
            <person name="Pangilinan J."/>
            <person name="Pereira M.F."/>
            <person name="Perotto S."/>
            <person name="Peter M."/>
            <person name="Pfister S."/>
            <person name="Riley R."/>
            <person name="Sitrit Y."/>
            <person name="Stielow J.B."/>
            <person name="Szollosi G."/>
            <person name="Zifcakova L."/>
            <person name="Stursova M."/>
            <person name="Spatafora J.W."/>
            <person name="Tedersoo L."/>
            <person name="Vaario L.M."/>
            <person name="Yamada A."/>
            <person name="Yan M."/>
            <person name="Wang P."/>
            <person name="Xu J."/>
            <person name="Bruns T."/>
            <person name="Baldrian P."/>
            <person name="Vilgalys R."/>
            <person name="Dunand C."/>
            <person name="Henrissat B."/>
            <person name="Grigoriev I.V."/>
            <person name="Hibbett D."/>
            <person name="Nagy L.G."/>
            <person name="Martin F.M."/>
        </authorList>
    </citation>
    <scope>NUCLEOTIDE SEQUENCE</scope>
    <source>
        <strain evidence="2">UH-Tt-Lm1</strain>
    </source>
</reference>
<evidence type="ECO:0000313" key="2">
    <source>
        <dbReference type="EMBL" id="KAF9792686.1"/>
    </source>
</evidence>
<comment type="caution">
    <text evidence="2">The sequence shown here is derived from an EMBL/GenBank/DDBJ whole genome shotgun (WGS) entry which is preliminary data.</text>
</comment>
<evidence type="ECO:0000256" key="1">
    <source>
        <dbReference type="SAM" id="MobiDB-lite"/>
    </source>
</evidence>
<dbReference type="Proteomes" id="UP000736335">
    <property type="component" value="Unassembled WGS sequence"/>
</dbReference>
<name>A0A9P6HV42_9AGAM</name>